<dbReference type="SUPFAM" id="SSF57667">
    <property type="entry name" value="beta-beta-alpha zinc fingers"/>
    <property type="match status" value="2"/>
</dbReference>
<feature type="region of interest" description="Disordered" evidence="12">
    <location>
        <begin position="1"/>
        <end position="103"/>
    </location>
</feature>
<dbReference type="FunFam" id="3.30.160.60:FF:000367">
    <property type="entry name" value="Zinc finger protein 572"/>
    <property type="match status" value="1"/>
</dbReference>
<keyword evidence="3" id="KW-0479">Metal-binding</keyword>
<evidence type="ECO:0000256" key="5">
    <source>
        <dbReference type="ARBA" id="ARBA00022771"/>
    </source>
</evidence>
<feature type="domain" description="C2H2-type" evidence="13">
    <location>
        <begin position="131"/>
        <end position="158"/>
    </location>
</feature>
<dbReference type="Ensembl" id="ENSCSRT00000021489.1">
    <property type="protein sequence ID" value="ENSCSRP00000020577.1"/>
    <property type="gene ID" value="ENSCSRG00000015619.1"/>
</dbReference>
<dbReference type="SMART" id="SM00355">
    <property type="entry name" value="ZnF_C2H2"/>
    <property type="match status" value="3"/>
</dbReference>
<sequence>EGADPEEEADLEKRLKVSPAPPNTHAQTPLEEEFSPCVSPEQSPQPASSNVSAPQRAHSEGEPFPCAGTEQSPVPAAHQAEPRGRKVRSDPSSAPSHRPAAKPFRCSECGKSFSQSSNLIKHQRTHTEKPYKCSHCGKGFAQSSNLHAHQRTHTGERPYHCPDCGRGFSQRSNLITHQRTHTEEKSYLCPDCGVGFGSQGRKGALGETWILDTPCVTLSKVLRDHPHCCCNSQLGQMYTPSL</sequence>
<keyword evidence="6" id="KW-0862">Zinc</keyword>
<feature type="domain" description="C2H2-type" evidence="13">
    <location>
        <begin position="159"/>
        <end position="186"/>
    </location>
</feature>
<dbReference type="FunFam" id="3.30.160.60:FF:000056">
    <property type="entry name" value="Zinc finger and SCAN domain-containing 20"/>
    <property type="match status" value="1"/>
</dbReference>
<dbReference type="PANTHER" id="PTHR23226:SF416">
    <property type="entry name" value="FI01424P"/>
    <property type="match status" value="1"/>
</dbReference>
<evidence type="ECO:0000256" key="11">
    <source>
        <dbReference type="PROSITE-ProRule" id="PRU00042"/>
    </source>
</evidence>
<dbReference type="GO" id="GO:0000981">
    <property type="term" value="F:DNA-binding transcription factor activity, RNA polymerase II-specific"/>
    <property type="evidence" value="ECO:0007669"/>
    <property type="project" value="TreeGrafter"/>
</dbReference>
<feature type="compositionally biased region" description="Acidic residues" evidence="12">
    <location>
        <begin position="1"/>
        <end position="10"/>
    </location>
</feature>
<comment type="similarity">
    <text evidence="2">Belongs to the krueppel C2H2-type zinc-finger protein family.</text>
</comment>
<dbReference type="Proteomes" id="UP000694403">
    <property type="component" value="Unplaced"/>
</dbReference>
<evidence type="ECO:0000259" key="13">
    <source>
        <dbReference type="PROSITE" id="PS50157"/>
    </source>
</evidence>
<dbReference type="AlphaFoldDB" id="A0A8C3SWX3"/>
<dbReference type="Pfam" id="PF00096">
    <property type="entry name" value="zf-C2H2"/>
    <property type="match status" value="3"/>
</dbReference>
<reference evidence="14" key="1">
    <citation type="submission" date="2025-08" db="UniProtKB">
        <authorList>
            <consortium name="Ensembl"/>
        </authorList>
    </citation>
    <scope>IDENTIFICATION</scope>
</reference>
<protein>
    <recommendedName>
        <fullName evidence="13">C2H2-type domain-containing protein</fullName>
    </recommendedName>
</protein>
<evidence type="ECO:0000256" key="1">
    <source>
        <dbReference type="ARBA" id="ARBA00004123"/>
    </source>
</evidence>
<dbReference type="InterPro" id="IPR013087">
    <property type="entry name" value="Znf_C2H2_type"/>
</dbReference>
<evidence type="ECO:0000256" key="2">
    <source>
        <dbReference type="ARBA" id="ARBA00006991"/>
    </source>
</evidence>
<dbReference type="InterPro" id="IPR036236">
    <property type="entry name" value="Znf_C2H2_sf"/>
</dbReference>
<dbReference type="GO" id="GO:0000978">
    <property type="term" value="F:RNA polymerase II cis-regulatory region sequence-specific DNA binding"/>
    <property type="evidence" value="ECO:0007669"/>
    <property type="project" value="TreeGrafter"/>
</dbReference>
<dbReference type="PANTHER" id="PTHR23226">
    <property type="entry name" value="ZINC FINGER AND SCAN DOMAIN-CONTAINING"/>
    <property type="match status" value="1"/>
</dbReference>
<evidence type="ECO:0000313" key="14">
    <source>
        <dbReference type="Ensembl" id="ENSCSRP00000020577.1"/>
    </source>
</evidence>
<evidence type="ECO:0000256" key="9">
    <source>
        <dbReference type="ARBA" id="ARBA00023163"/>
    </source>
</evidence>
<comment type="subcellular location">
    <subcellularLocation>
        <location evidence="1">Nucleus</location>
    </subcellularLocation>
</comment>
<organism evidence="14 15">
    <name type="scientific">Chelydra serpentina</name>
    <name type="common">Snapping turtle</name>
    <name type="synonym">Testudo serpentina</name>
    <dbReference type="NCBI Taxonomy" id="8475"/>
    <lineage>
        <taxon>Eukaryota</taxon>
        <taxon>Metazoa</taxon>
        <taxon>Chordata</taxon>
        <taxon>Craniata</taxon>
        <taxon>Vertebrata</taxon>
        <taxon>Euteleostomi</taxon>
        <taxon>Archelosauria</taxon>
        <taxon>Testudinata</taxon>
        <taxon>Testudines</taxon>
        <taxon>Cryptodira</taxon>
        <taxon>Durocryptodira</taxon>
        <taxon>Americhelydia</taxon>
        <taxon>Chelydroidea</taxon>
        <taxon>Chelydridae</taxon>
        <taxon>Chelydra</taxon>
    </lineage>
</organism>
<accession>A0A8C3SWX3</accession>
<dbReference type="GO" id="GO:0005634">
    <property type="term" value="C:nucleus"/>
    <property type="evidence" value="ECO:0007669"/>
    <property type="project" value="UniProtKB-SubCell"/>
</dbReference>
<evidence type="ECO:0000256" key="8">
    <source>
        <dbReference type="ARBA" id="ARBA00023125"/>
    </source>
</evidence>
<keyword evidence="9" id="KW-0804">Transcription</keyword>
<dbReference type="FunFam" id="3.30.160.60:FF:000189">
    <property type="entry name" value="zinc finger protein 133 isoform X1"/>
    <property type="match status" value="1"/>
</dbReference>
<keyword evidence="15" id="KW-1185">Reference proteome</keyword>
<evidence type="ECO:0000256" key="12">
    <source>
        <dbReference type="SAM" id="MobiDB-lite"/>
    </source>
</evidence>
<evidence type="ECO:0000256" key="4">
    <source>
        <dbReference type="ARBA" id="ARBA00022737"/>
    </source>
</evidence>
<keyword evidence="7" id="KW-0805">Transcription regulation</keyword>
<reference evidence="14" key="2">
    <citation type="submission" date="2025-09" db="UniProtKB">
        <authorList>
            <consortium name="Ensembl"/>
        </authorList>
    </citation>
    <scope>IDENTIFICATION</scope>
</reference>
<feature type="compositionally biased region" description="Polar residues" evidence="12">
    <location>
        <begin position="40"/>
        <end position="53"/>
    </location>
</feature>
<keyword evidence="8" id="KW-0238">DNA-binding</keyword>
<dbReference type="Gene3D" id="3.30.160.60">
    <property type="entry name" value="Classic Zinc Finger"/>
    <property type="match status" value="4"/>
</dbReference>
<evidence type="ECO:0000313" key="15">
    <source>
        <dbReference type="Proteomes" id="UP000694403"/>
    </source>
</evidence>
<dbReference type="PROSITE" id="PS00028">
    <property type="entry name" value="ZINC_FINGER_C2H2_1"/>
    <property type="match status" value="2"/>
</dbReference>
<feature type="compositionally biased region" description="Basic and acidic residues" evidence="12">
    <location>
        <begin position="80"/>
        <end position="89"/>
    </location>
</feature>
<dbReference type="PROSITE" id="PS50157">
    <property type="entry name" value="ZINC_FINGER_C2H2_2"/>
    <property type="match status" value="3"/>
</dbReference>
<dbReference type="GO" id="GO:0008270">
    <property type="term" value="F:zinc ion binding"/>
    <property type="evidence" value="ECO:0007669"/>
    <property type="project" value="UniProtKB-KW"/>
</dbReference>
<evidence type="ECO:0000256" key="6">
    <source>
        <dbReference type="ARBA" id="ARBA00022833"/>
    </source>
</evidence>
<keyword evidence="10" id="KW-0539">Nucleus</keyword>
<keyword evidence="5 11" id="KW-0863">Zinc-finger</keyword>
<proteinExistence type="inferred from homology"/>
<feature type="domain" description="C2H2-type" evidence="13">
    <location>
        <begin position="104"/>
        <end position="131"/>
    </location>
</feature>
<evidence type="ECO:0000256" key="3">
    <source>
        <dbReference type="ARBA" id="ARBA00022723"/>
    </source>
</evidence>
<keyword evidence="4" id="KW-0677">Repeat</keyword>
<evidence type="ECO:0000256" key="7">
    <source>
        <dbReference type="ARBA" id="ARBA00023015"/>
    </source>
</evidence>
<name>A0A8C3SWX3_CHESE</name>
<evidence type="ECO:0000256" key="10">
    <source>
        <dbReference type="ARBA" id="ARBA00023242"/>
    </source>
</evidence>